<name>A0ABS6IC40_9HYPH</name>
<sequence length="66" mass="6968">MDEKTKTAAGIAAGLQGVKYDDKRLAELAAEVEILNDAVRKAAAARLTFDDDPAAFASVMAKEARS</sequence>
<keyword evidence="2" id="KW-1185">Reference proteome</keyword>
<proteinExistence type="predicted"/>
<evidence type="ECO:0000313" key="1">
    <source>
        <dbReference type="EMBL" id="MBU8872176.1"/>
    </source>
</evidence>
<dbReference type="EMBL" id="JAHOPB010000001">
    <property type="protein sequence ID" value="MBU8872176.1"/>
    <property type="molecule type" value="Genomic_DNA"/>
</dbReference>
<dbReference type="RefSeq" id="WP_216955782.1">
    <property type="nucleotide sequence ID" value="NZ_JAHOPB010000001.1"/>
</dbReference>
<evidence type="ECO:0000313" key="2">
    <source>
        <dbReference type="Proteomes" id="UP000727907"/>
    </source>
</evidence>
<protein>
    <submittedName>
        <fullName evidence="1">Uncharacterized protein</fullName>
    </submittedName>
</protein>
<organism evidence="1 2">
    <name type="scientific">Reyranella humidisoli</name>
    <dbReference type="NCBI Taxonomy" id="2849149"/>
    <lineage>
        <taxon>Bacteria</taxon>
        <taxon>Pseudomonadati</taxon>
        <taxon>Pseudomonadota</taxon>
        <taxon>Alphaproteobacteria</taxon>
        <taxon>Hyphomicrobiales</taxon>
        <taxon>Reyranellaceae</taxon>
        <taxon>Reyranella</taxon>
    </lineage>
</organism>
<dbReference type="Proteomes" id="UP000727907">
    <property type="component" value="Unassembled WGS sequence"/>
</dbReference>
<reference evidence="1 2" key="1">
    <citation type="submission" date="2021-06" db="EMBL/GenBank/DDBJ databases">
        <authorList>
            <person name="Lee D.H."/>
        </authorList>
    </citation>
    <scope>NUCLEOTIDE SEQUENCE [LARGE SCALE GENOMIC DNA]</scope>
    <source>
        <strain evidence="1 2">MMS21-HV4-11</strain>
    </source>
</reference>
<accession>A0ABS6IC40</accession>
<comment type="caution">
    <text evidence="1">The sequence shown here is derived from an EMBL/GenBank/DDBJ whole genome shotgun (WGS) entry which is preliminary data.</text>
</comment>
<gene>
    <name evidence="1" type="ORF">KQ910_00300</name>
</gene>